<keyword evidence="2" id="KW-1185">Reference proteome</keyword>
<dbReference type="Proteomes" id="UP000184356">
    <property type="component" value="Unassembled WGS sequence"/>
</dbReference>
<dbReference type="OrthoDB" id="3515175at2759"/>
<name>A0A1L9TX20_9EURO</name>
<dbReference type="RefSeq" id="XP_040707795.1">
    <property type="nucleotide sequence ID" value="XM_040840473.1"/>
</dbReference>
<sequence>MFRKLSPGVIAVAVVSDELRGASVLSLCIDQFKQGEEEDDGRGDVGDLAAALEQCPALKQLCFLQGPDRDSDDAFAHFCTQLLQLWAGQSGGDWEWLRGITIYPTCAFSTSLRSREFLTTTESTRISSISPVTGVFPVIHIFIFTADAYQYQQHQNSYSDHYTLENTLLDAERFAVRFLSHLRSIASGSGLSSDKAILRFAYGGLPRHSPPSTTTTTTTTTHSHHAHNYLAGLLSVPPPSGISTTTSHQTIRQENIILKYCFVRINKSLEIAPEQQEQQQQQQTPAPNIIEVVGGLLEFLRETLPGIDISTFEKQVEELEMMDLTLRQTGKRCVGVDGGVMDEKRARELLNLL</sequence>
<dbReference type="GeneID" id="63756546"/>
<organism evidence="1 2">
    <name type="scientific">Aspergillus sydowii CBS 593.65</name>
    <dbReference type="NCBI Taxonomy" id="1036612"/>
    <lineage>
        <taxon>Eukaryota</taxon>
        <taxon>Fungi</taxon>
        <taxon>Dikarya</taxon>
        <taxon>Ascomycota</taxon>
        <taxon>Pezizomycotina</taxon>
        <taxon>Eurotiomycetes</taxon>
        <taxon>Eurotiomycetidae</taxon>
        <taxon>Eurotiales</taxon>
        <taxon>Aspergillaceae</taxon>
        <taxon>Aspergillus</taxon>
        <taxon>Aspergillus subgen. Nidulantes</taxon>
    </lineage>
</organism>
<proteinExistence type="predicted"/>
<evidence type="ECO:0000313" key="1">
    <source>
        <dbReference type="EMBL" id="OJJ63989.1"/>
    </source>
</evidence>
<protein>
    <submittedName>
        <fullName evidence="1">Uncharacterized protein</fullName>
    </submittedName>
</protein>
<accession>A0A1L9TX20</accession>
<gene>
    <name evidence="1" type="ORF">ASPSYDRAFT_127387</name>
</gene>
<dbReference type="VEuPathDB" id="FungiDB:ASPSYDRAFT_127387"/>
<evidence type="ECO:0000313" key="2">
    <source>
        <dbReference type="Proteomes" id="UP000184356"/>
    </source>
</evidence>
<reference evidence="2" key="1">
    <citation type="journal article" date="2017" name="Genome Biol.">
        <title>Comparative genomics reveals high biological diversity and specific adaptations in the industrially and medically important fungal genus Aspergillus.</title>
        <authorList>
            <person name="de Vries R.P."/>
            <person name="Riley R."/>
            <person name="Wiebenga A."/>
            <person name="Aguilar-Osorio G."/>
            <person name="Amillis S."/>
            <person name="Uchima C.A."/>
            <person name="Anderluh G."/>
            <person name="Asadollahi M."/>
            <person name="Askin M."/>
            <person name="Barry K."/>
            <person name="Battaglia E."/>
            <person name="Bayram O."/>
            <person name="Benocci T."/>
            <person name="Braus-Stromeyer S.A."/>
            <person name="Caldana C."/>
            <person name="Canovas D."/>
            <person name="Cerqueira G.C."/>
            <person name="Chen F."/>
            <person name="Chen W."/>
            <person name="Choi C."/>
            <person name="Clum A."/>
            <person name="Dos Santos R.A."/>
            <person name="Damasio A.R."/>
            <person name="Diallinas G."/>
            <person name="Emri T."/>
            <person name="Fekete E."/>
            <person name="Flipphi M."/>
            <person name="Freyberg S."/>
            <person name="Gallo A."/>
            <person name="Gournas C."/>
            <person name="Habgood R."/>
            <person name="Hainaut M."/>
            <person name="Harispe M.L."/>
            <person name="Henrissat B."/>
            <person name="Hilden K.S."/>
            <person name="Hope R."/>
            <person name="Hossain A."/>
            <person name="Karabika E."/>
            <person name="Karaffa L."/>
            <person name="Karanyi Z."/>
            <person name="Krasevec N."/>
            <person name="Kuo A."/>
            <person name="Kusch H."/>
            <person name="LaButti K."/>
            <person name="Lagendijk E.L."/>
            <person name="Lapidus A."/>
            <person name="Levasseur A."/>
            <person name="Lindquist E."/>
            <person name="Lipzen A."/>
            <person name="Logrieco A.F."/>
            <person name="MacCabe A."/>
            <person name="Maekelae M.R."/>
            <person name="Malavazi I."/>
            <person name="Melin P."/>
            <person name="Meyer V."/>
            <person name="Mielnichuk N."/>
            <person name="Miskei M."/>
            <person name="Molnar A.P."/>
            <person name="Mule G."/>
            <person name="Ngan C.Y."/>
            <person name="Orejas M."/>
            <person name="Orosz E."/>
            <person name="Ouedraogo J.P."/>
            <person name="Overkamp K.M."/>
            <person name="Park H.-S."/>
            <person name="Perrone G."/>
            <person name="Piumi F."/>
            <person name="Punt P.J."/>
            <person name="Ram A.F."/>
            <person name="Ramon A."/>
            <person name="Rauscher S."/>
            <person name="Record E."/>
            <person name="Riano-Pachon D.M."/>
            <person name="Robert V."/>
            <person name="Roehrig J."/>
            <person name="Ruller R."/>
            <person name="Salamov A."/>
            <person name="Salih N.S."/>
            <person name="Samson R.A."/>
            <person name="Sandor E."/>
            <person name="Sanguinetti M."/>
            <person name="Schuetze T."/>
            <person name="Sepcic K."/>
            <person name="Shelest E."/>
            <person name="Sherlock G."/>
            <person name="Sophianopoulou V."/>
            <person name="Squina F.M."/>
            <person name="Sun H."/>
            <person name="Susca A."/>
            <person name="Todd R.B."/>
            <person name="Tsang A."/>
            <person name="Unkles S.E."/>
            <person name="van de Wiele N."/>
            <person name="van Rossen-Uffink D."/>
            <person name="Oliveira J.V."/>
            <person name="Vesth T.C."/>
            <person name="Visser J."/>
            <person name="Yu J.-H."/>
            <person name="Zhou M."/>
            <person name="Andersen M.R."/>
            <person name="Archer D.B."/>
            <person name="Baker S.E."/>
            <person name="Benoit I."/>
            <person name="Brakhage A.A."/>
            <person name="Braus G.H."/>
            <person name="Fischer R."/>
            <person name="Frisvad J.C."/>
            <person name="Goldman G.H."/>
            <person name="Houbraken J."/>
            <person name="Oakley B."/>
            <person name="Pocsi I."/>
            <person name="Scazzocchio C."/>
            <person name="Seiboth B."/>
            <person name="vanKuyk P.A."/>
            <person name="Wortman J."/>
            <person name="Dyer P.S."/>
            <person name="Grigoriev I.V."/>
        </authorList>
    </citation>
    <scope>NUCLEOTIDE SEQUENCE [LARGE SCALE GENOMIC DNA]</scope>
    <source>
        <strain evidence="2">CBS 593.65</strain>
    </source>
</reference>
<dbReference type="EMBL" id="KV878582">
    <property type="protein sequence ID" value="OJJ63989.1"/>
    <property type="molecule type" value="Genomic_DNA"/>
</dbReference>
<dbReference type="STRING" id="1036612.A0A1L9TX20"/>
<dbReference type="AlphaFoldDB" id="A0A1L9TX20"/>